<keyword evidence="3" id="KW-0496">Mitochondrion</keyword>
<keyword evidence="4" id="KW-1185">Reference proteome</keyword>
<dbReference type="EMBL" id="JAJFAZ020000010">
    <property type="protein sequence ID" value="KAI5311513.1"/>
    <property type="molecule type" value="Genomic_DNA"/>
</dbReference>
<evidence type="ECO:0000313" key="3">
    <source>
        <dbReference type="EMBL" id="KAI5311513.1"/>
    </source>
</evidence>
<feature type="compositionally biased region" description="Acidic residues" evidence="2">
    <location>
        <begin position="11"/>
        <end position="24"/>
    </location>
</feature>
<reference evidence="3 4" key="1">
    <citation type="journal article" date="2022" name="G3 (Bethesda)">
        <title>Whole-genome sequence and methylome profiling of the almond [Prunus dulcis (Mill.) D.A. Webb] cultivar 'Nonpareil'.</title>
        <authorList>
            <person name="D'Amico-Willman K.M."/>
            <person name="Ouma W.Z."/>
            <person name="Meulia T."/>
            <person name="Sideli G.M."/>
            <person name="Gradziel T.M."/>
            <person name="Fresnedo-Ramirez J."/>
        </authorList>
    </citation>
    <scope>NUCLEOTIDE SEQUENCE [LARGE SCALE GENOMIC DNA]</scope>
    <source>
        <strain evidence="3">Clone GOH B32 T37-40</strain>
    </source>
</reference>
<name>A0AAD4YK62_PRUDU</name>
<gene>
    <name evidence="3" type="ORF">L3X38_000239</name>
</gene>
<proteinExistence type="predicted"/>
<keyword evidence="1" id="KW-0175">Coiled coil</keyword>
<geneLocation type="mitochondrion" evidence="3"/>
<dbReference type="Proteomes" id="UP001054821">
    <property type="component" value="Mitochondrion MT"/>
</dbReference>
<evidence type="ECO:0000313" key="4">
    <source>
        <dbReference type="Proteomes" id="UP001054821"/>
    </source>
</evidence>
<feature type="region of interest" description="Disordered" evidence="2">
    <location>
        <begin position="1"/>
        <end position="35"/>
    </location>
</feature>
<organism evidence="3 4">
    <name type="scientific">Prunus dulcis</name>
    <name type="common">Almond</name>
    <name type="synonym">Amygdalus dulcis</name>
    <dbReference type="NCBI Taxonomy" id="3755"/>
    <lineage>
        <taxon>Eukaryota</taxon>
        <taxon>Viridiplantae</taxon>
        <taxon>Streptophyta</taxon>
        <taxon>Embryophyta</taxon>
        <taxon>Tracheophyta</taxon>
        <taxon>Spermatophyta</taxon>
        <taxon>Magnoliopsida</taxon>
        <taxon>eudicotyledons</taxon>
        <taxon>Gunneridae</taxon>
        <taxon>Pentapetalae</taxon>
        <taxon>rosids</taxon>
        <taxon>fabids</taxon>
        <taxon>Rosales</taxon>
        <taxon>Rosaceae</taxon>
        <taxon>Amygdaloideae</taxon>
        <taxon>Amygdaleae</taxon>
        <taxon>Prunus</taxon>
    </lineage>
</organism>
<evidence type="ECO:0000256" key="1">
    <source>
        <dbReference type="SAM" id="Coils"/>
    </source>
</evidence>
<comment type="caution">
    <text evidence="3">The sequence shown here is derived from an EMBL/GenBank/DDBJ whole genome shotgun (WGS) entry which is preliminary data.</text>
</comment>
<accession>A0AAD4YK62</accession>
<feature type="coiled-coil region" evidence="1">
    <location>
        <begin position="88"/>
        <end position="147"/>
    </location>
</feature>
<sequence length="149" mass="16919">MNPNGPNAEEIVPEPDAGEVEDSHDDQAGPNLPQLRHEVKMCEESQRDSERLAQDSLERADALIEEANYRRSLPDQGPASQEHREELLAEAGHEIDYAESDLEMLQELAQDKADAIRAYNEALGAEYNRLRERETALREANERLRSQLK</sequence>
<dbReference type="AlphaFoldDB" id="A0AAD4YK62"/>
<evidence type="ECO:0000256" key="2">
    <source>
        <dbReference type="SAM" id="MobiDB-lite"/>
    </source>
</evidence>
<protein>
    <submittedName>
        <fullName evidence="3">Uncharacterized protein</fullName>
    </submittedName>
</protein>